<dbReference type="Proteomes" id="UP001234798">
    <property type="component" value="Plasmid unnamed"/>
</dbReference>
<dbReference type="InterPro" id="IPR011990">
    <property type="entry name" value="TPR-like_helical_dom_sf"/>
</dbReference>
<sequence>MQSNHLPIQARNTILARDIADKLSAQVGGSISVPTALELVAAARGYASYAAYTKAVNDKIEPADFKTAQLWLFDSQIVGPRIEKLGLAERIDTMGLAFRLQYVLDDLLKRFPDRELLAEISLKGFFADVQETILSDAINKALNPRPTAGEFLDDKDLELKVAPKTLSAAKIGPLPQKIGGWLRASFYGHAKFDDAGGGFAGPKDEDVQSFVARLRLRRFGKQLYTGCQAEILAVDGLVADGTKPDLGSDPDDFADLIAAGDSSQADQVRAFKLLKHLERSGRVPTLGETDTIVYSLSSYPPEQLELIETYAGALAVRLVNMKEGLSPQQGVRILEGLVANGCQISKLSLAHALFNGWGGAEDSVRARSLVTELLAMVRSGQLDLLEPVSYAELYSLGAKLAMRAGDRKQAFDLYRSAADAGHGPSALILVSFLMPPPAGHAPDEFSGVVEPNLKLAEAYYLQAERAGYNSATQQFNSQGAK</sequence>
<dbReference type="EMBL" id="CP132977">
    <property type="protein sequence ID" value="WMD24058.1"/>
    <property type="molecule type" value="Genomic_DNA"/>
</dbReference>
<protein>
    <recommendedName>
        <fullName evidence="3">Sel1 repeat family protein</fullName>
    </recommendedName>
</protein>
<organism evidence="1 2">
    <name type="scientific">Achromobacter seleniivolatilans</name>
    <dbReference type="NCBI Taxonomy" id="3047478"/>
    <lineage>
        <taxon>Bacteria</taxon>
        <taxon>Pseudomonadati</taxon>
        <taxon>Pseudomonadota</taxon>
        <taxon>Betaproteobacteria</taxon>
        <taxon>Burkholderiales</taxon>
        <taxon>Alcaligenaceae</taxon>
        <taxon>Achromobacter</taxon>
    </lineage>
</organism>
<keyword evidence="1" id="KW-0614">Plasmid</keyword>
<keyword evidence="2" id="KW-1185">Reference proteome</keyword>
<evidence type="ECO:0000313" key="1">
    <source>
        <dbReference type="EMBL" id="WMD24058.1"/>
    </source>
</evidence>
<gene>
    <name evidence="1" type="ORF">RAS12_30975</name>
</gene>
<dbReference type="RefSeq" id="WP_306952080.1">
    <property type="nucleotide sequence ID" value="NZ_CP132977.1"/>
</dbReference>
<reference evidence="1 2" key="1">
    <citation type="submission" date="2023-08" db="EMBL/GenBank/DDBJ databases">
        <title>Achromobacter seleniivolatilans sp. nov., isolated from seleniferous soil.</title>
        <authorList>
            <person name="Zhang S."/>
            <person name="Li K."/>
            <person name="Peng J."/>
            <person name="Zhao Q."/>
            <person name="Wang H."/>
            <person name="Guo Y."/>
        </authorList>
    </citation>
    <scope>NUCLEOTIDE SEQUENCE [LARGE SCALE GENOMIC DNA]</scope>
    <source>
        <strain evidence="1 2">R39</strain>
        <plasmid evidence="1 2">unnamed</plasmid>
    </source>
</reference>
<evidence type="ECO:0000313" key="2">
    <source>
        <dbReference type="Proteomes" id="UP001234798"/>
    </source>
</evidence>
<dbReference type="Gene3D" id="1.25.40.10">
    <property type="entry name" value="Tetratricopeptide repeat domain"/>
    <property type="match status" value="1"/>
</dbReference>
<proteinExistence type="predicted"/>
<accession>A0ABY9MD01</accession>
<geneLocation type="plasmid" evidence="1 2">
    <name>unnamed</name>
</geneLocation>
<evidence type="ECO:0008006" key="3">
    <source>
        <dbReference type="Google" id="ProtNLM"/>
    </source>
</evidence>
<name>A0ABY9MD01_9BURK</name>